<protein>
    <submittedName>
        <fullName evidence="3">DUF4371 domain-containing protein</fullName>
    </submittedName>
</protein>
<accession>A0A1I8GFG7</accession>
<dbReference type="Proteomes" id="UP000095280">
    <property type="component" value="Unplaced"/>
</dbReference>
<feature type="region of interest" description="Disordered" evidence="1">
    <location>
        <begin position="1"/>
        <end position="37"/>
    </location>
</feature>
<evidence type="ECO:0000313" key="3">
    <source>
        <dbReference type="WBParaSite" id="maker-uti_cns_0001680-snap-gene-0.8-mRNA-1"/>
    </source>
</evidence>
<proteinExistence type="predicted"/>
<organism evidence="2 3">
    <name type="scientific">Macrostomum lignano</name>
    <dbReference type="NCBI Taxonomy" id="282301"/>
    <lineage>
        <taxon>Eukaryota</taxon>
        <taxon>Metazoa</taxon>
        <taxon>Spiralia</taxon>
        <taxon>Lophotrochozoa</taxon>
        <taxon>Platyhelminthes</taxon>
        <taxon>Rhabditophora</taxon>
        <taxon>Macrostomorpha</taxon>
        <taxon>Macrostomida</taxon>
        <taxon>Macrostomidae</taxon>
        <taxon>Macrostomum</taxon>
    </lineage>
</organism>
<evidence type="ECO:0000313" key="2">
    <source>
        <dbReference type="Proteomes" id="UP000095280"/>
    </source>
</evidence>
<name>A0A1I8GFG7_9PLAT</name>
<feature type="compositionally biased region" description="Low complexity" evidence="1">
    <location>
        <begin position="15"/>
        <end position="28"/>
    </location>
</feature>
<reference evidence="3" key="1">
    <citation type="submission" date="2016-11" db="UniProtKB">
        <authorList>
            <consortium name="WormBaseParasite"/>
        </authorList>
    </citation>
    <scope>IDENTIFICATION</scope>
</reference>
<sequence length="628" mass="70141">QDQIEDEYRNRNLRPTVTPSQSQTQTPSRQANDNENEIEEVHEVLPVDKEYEKISQTENMAQLLKSPSIGIEAIGEDFIVYCKCCFDVLSKAQPMPTNYSVADAFRFLNPGLGPNSISKGKFCSGRLVKAAEMKELHESPTAFSKFRYSVKSHFSGVNGMGHAKAKKKVDNDKGRLTRNQKVVRNLVRSAAYHIESACAAMHYELTIVLLSESGAEVGNIGHGFQFGRQLWDLLEFCVDRDASRFMREPLPSTGLPPMMCLTCDKSTPTRTTNQAVLILLRDSTGVALAIPAGAPPIYNESMEAGGTALAKLLFQTLRNMDPPLRSIVGVVADGQYIANGNFLSEVRMQLGVDADSESDLPISWDAAHYLNLAVTDVRDARNKEFFRRFVELHTAFRDENPQCRDDETTQYQMFGCDFVFDLLALLDLMDPLRQLMEIVQDIRQPHWKCAMLLPKVLSFLEHRSTVFRVSDYPRLKDCYDAIRPGGQFDGVPLLDGWLVTGTGNGIDWFARDRADMEADITQLAADLRTSLAKRFQKCNNDAAGKAAVMDATAVLQLLSSDDVDVSVELFTTSDAAKELVQQAERHSNLELKAVLTRRYLASYVNCLHNAFKTGVGRETWLIPAITEP</sequence>
<dbReference type="WBParaSite" id="maker-uti_cns_0001680-snap-gene-0.8-mRNA-1">
    <property type="protein sequence ID" value="maker-uti_cns_0001680-snap-gene-0.8-mRNA-1"/>
    <property type="gene ID" value="maker-uti_cns_0001680-snap-gene-0.8"/>
</dbReference>
<evidence type="ECO:0000256" key="1">
    <source>
        <dbReference type="SAM" id="MobiDB-lite"/>
    </source>
</evidence>
<keyword evidence="2" id="KW-1185">Reference proteome</keyword>
<dbReference type="AlphaFoldDB" id="A0A1I8GFG7"/>
<feature type="compositionally biased region" description="Basic and acidic residues" evidence="1">
    <location>
        <begin position="1"/>
        <end position="10"/>
    </location>
</feature>